<reference evidence="4" key="1">
    <citation type="journal article" date="2019" name="Int. J. Syst. Evol. Microbiol.">
        <title>The Global Catalogue of Microorganisms (GCM) 10K type strain sequencing project: providing services to taxonomists for standard genome sequencing and annotation.</title>
        <authorList>
            <consortium name="The Broad Institute Genomics Platform"/>
            <consortium name="The Broad Institute Genome Sequencing Center for Infectious Disease"/>
            <person name="Wu L."/>
            <person name="Ma J."/>
        </authorList>
    </citation>
    <scope>NUCLEOTIDE SEQUENCE [LARGE SCALE GENOMIC DNA]</scope>
    <source>
        <strain evidence="4">JCM 18200</strain>
    </source>
</reference>
<dbReference type="PANTHER" id="PTHR11731:SF193">
    <property type="entry name" value="DIPEPTIDYL PEPTIDASE 9"/>
    <property type="match status" value="1"/>
</dbReference>
<dbReference type="EMBL" id="BAABIQ010000003">
    <property type="protein sequence ID" value="GAA4781704.1"/>
    <property type="molecule type" value="Genomic_DNA"/>
</dbReference>
<dbReference type="Pfam" id="PF00930">
    <property type="entry name" value="DPPIV_N"/>
    <property type="match status" value="1"/>
</dbReference>
<dbReference type="Gene3D" id="2.140.10.30">
    <property type="entry name" value="Dipeptidylpeptidase IV, N-terminal domain"/>
    <property type="match status" value="1"/>
</dbReference>
<dbReference type="InterPro" id="IPR001375">
    <property type="entry name" value="Peptidase_S9_cat"/>
</dbReference>
<sequence>MGSSALAQPPKHITLEDIFQHGTFHSKTVNGLRSLKDGKTYVSIETNPKTKEKYAARYMYTTGKLVEVLYTTKDFYYKGKQLAISTDFNADERKVMIADESEAIYRRSSKANYYVFDSASKKITEVSTNGKQLFATLSPDGTKVAFVRENNLFIKDLINGNEEQITHDGKTNEIINGKTDWVYEEEFALAKAFFWSPDSKTIAYYKFDETNVPVYSMTLYEGLYPTDYRYKYPKAGEKNAIVSIHLYHVAQKNTTTVDIGSEKDQYIPRIQWTQDPTVLCVLRMNRHQNKLEYLFAQAETGSTQLILCEENKYYININDDLTFLKNGKEFILSSEQDGYNHLYLYRSNGELVKQLTKGPWEVTRFYGFNEKTQTIYYQSTESSPLQRDVYALTLDGKQKRKLSPNPGTNEATFSTDFSYYILNHSDTNTPPYITLNNQQGKAIRTLEDNKEAKTTAQTYGIKGSEFFQFTTAAGISLNGYMIKPTPFDANKKYPVLMYVYGGPGSQNVADSWSGSRNIWFNYLAQQGYIVACIDNRGTGFRGQEFQKSTYLNLGKLEVEDQIAGAKWLGQQSFVDPSRIGIWGWSYGGYMASLCITKGADVFKMAIAVAPVTTWRYYDSIYTERYLRTPQENAAGYDDNSPIHFADQLKGKFLLIHGTGDDNVHFQNSVVFSEALIQANKPFEQAYYPNKNHGISGGNTSLHLYHKMTDFIVNNL</sequence>
<keyword evidence="4" id="KW-1185">Reference proteome</keyword>
<dbReference type="InterPro" id="IPR002469">
    <property type="entry name" value="Peptidase_S9B_N"/>
</dbReference>
<dbReference type="InterPro" id="IPR050278">
    <property type="entry name" value="Serine_Prot_S9B/DPPIV"/>
</dbReference>
<dbReference type="SUPFAM" id="SSF82171">
    <property type="entry name" value="DPP6 N-terminal domain-like"/>
    <property type="match status" value="1"/>
</dbReference>
<feature type="domain" description="Dipeptidylpeptidase IV N-terminal" evidence="2">
    <location>
        <begin position="90"/>
        <end position="431"/>
    </location>
</feature>
<organism evidence="3 4">
    <name type="scientific">Olivibacter ginsenosidimutans</name>
    <dbReference type="NCBI Taxonomy" id="1176537"/>
    <lineage>
        <taxon>Bacteria</taxon>
        <taxon>Pseudomonadati</taxon>
        <taxon>Bacteroidota</taxon>
        <taxon>Sphingobacteriia</taxon>
        <taxon>Sphingobacteriales</taxon>
        <taxon>Sphingobacteriaceae</taxon>
        <taxon>Olivibacter</taxon>
    </lineage>
</organism>
<evidence type="ECO:0000259" key="1">
    <source>
        <dbReference type="Pfam" id="PF00326"/>
    </source>
</evidence>
<evidence type="ECO:0000259" key="2">
    <source>
        <dbReference type="Pfam" id="PF00930"/>
    </source>
</evidence>
<dbReference type="SUPFAM" id="SSF53474">
    <property type="entry name" value="alpha/beta-Hydrolases"/>
    <property type="match status" value="1"/>
</dbReference>
<proteinExistence type="predicted"/>
<dbReference type="InterPro" id="IPR029058">
    <property type="entry name" value="AB_hydrolase_fold"/>
</dbReference>
<feature type="domain" description="Peptidase S9 prolyl oligopeptidase catalytic" evidence="1">
    <location>
        <begin position="520"/>
        <end position="715"/>
    </location>
</feature>
<protein>
    <submittedName>
        <fullName evidence="3">S9 family peptidase</fullName>
    </submittedName>
</protein>
<dbReference type="Pfam" id="PF00326">
    <property type="entry name" value="Peptidase_S9"/>
    <property type="match status" value="1"/>
</dbReference>
<evidence type="ECO:0000313" key="3">
    <source>
        <dbReference type="EMBL" id="GAA4781704.1"/>
    </source>
</evidence>
<accession>A0ABP9AHW0</accession>
<dbReference type="Proteomes" id="UP001501411">
    <property type="component" value="Unassembled WGS sequence"/>
</dbReference>
<evidence type="ECO:0000313" key="4">
    <source>
        <dbReference type="Proteomes" id="UP001501411"/>
    </source>
</evidence>
<comment type="caution">
    <text evidence="3">The sequence shown here is derived from an EMBL/GenBank/DDBJ whole genome shotgun (WGS) entry which is preliminary data.</text>
</comment>
<dbReference type="Gene3D" id="3.40.50.1820">
    <property type="entry name" value="alpha/beta hydrolase"/>
    <property type="match status" value="1"/>
</dbReference>
<name>A0ABP9AHW0_9SPHI</name>
<dbReference type="PANTHER" id="PTHR11731">
    <property type="entry name" value="PROTEASE FAMILY S9B,C DIPEPTIDYL-PEPTIDASE IV-RELATED"/>
    <property type="match status" value="1"/>
</dbReference>
<gene>
    <name evidence="3" type="ORF">GCM10023231_06710</name>
</gene>